<feature type="transmembrane region" description="Helical" evidence="2">
    <location>
        <begin position="138"/>
        <end position="161"/>
    </location>
</feature>
<dbReference type="Proteomes" id="UP000740605">
    <property type="component" value="Unassembled WGS sequence"/>
</dbReference>
<keyword evidence="2" id="KW-0812">Transmembrane</keyword>
<feature type="transmembrane region" description="Helical" evidence="2">
    <location>
        <begin position="80"/>
        <end position="100"/>
    </location>
</feature>
<proteinExistence type="predicted"/>
<evidence type="ECO:0000313" key="4">
    <source>
        <dbReference type="Proteomes" id="UP000740605"/>
    </source>
</evidence>
<feature type="transmembrane region" description="Helical" evidence="2">
    <location>
        <begin position="200"/>
        <end position="221"/>
    </location>
</feature>
<sequence>MNRLLVALLAAFDALIAAAVGVGAALAPLTVLWVLGLGGTADWAALWPASVRLWQLGQLVPLQFTLPPEYLTATGLPADAATFTLSLVPLAAAGATALFAARSGARAARSGAWAVGVASGGVVTLAVAWLLWSTSANQVVAVSTAAALLLPVAVFAVPALLGAIIGAWRHGDDGIIDALRIRLEHDPRNREVAEASARGLGVAVLGFVAVGAFLLAVLTILRGGEMVALFESAHVDALGAVIVGLAQLAYLPTLVVWGGAFAAGPGFSIGAGTAVSPSGVELGVLPGIPVLGLVPTAASSWTLLLVLLIVAVGFVAGATARRRLLDGGGERDAVPGAFARAVALAVIVLGGAGAAALLAMLASGSFGPGRLAQTGPSAGPVALAVGAELLVGAAIALFSPVRRGSPGDRAPAAAAAPASTAAAAPRSTPFPIADDAETAPLDPLDLDPLASFGDSDDHRPA</sequence>
<feature type="transmembrane region" description="Helical" evidence="2">
    <location>
        <begin position="274"/>
        <end position="294"/>
    </location>
</feature>
<feature type="compositionally biased region" description="Low complexity" evidence="1">
    <location>
        <begin position="409"/>
        <end position="429"/>
    </location>
</feature>
<comment type="caution">
    <text evidence="3">The sequence shown here is derived from an EMBL/GenBank/DDBJ whole genome shotgun (WGS) entry which is preliminary data.</text>
</comment>
<keyword evidence="2" id="KW-1133">Transmembrane helix</keyword>
<accession>A0ABS5XXS2</accession>
<protein>
    <submittedName>
        <fullName evidence="3">Uncharacterized protein</fullName>
    </submittedName>
</protein>
<feature type="transmembrane region" description="Helical" evidence="2">
    <location>
        <begin position="300"/>
        <end position="320"/>
    </location>
</feature>
<evidence type="ECO:0000256" key="1">
    <source>
        <dbReference type="SAM" id="MobiDB-lite"/>
    </source>
</evidence>
<evidence type="ECO:0000313" key="3">
    <source>
        <dbReference type="EMBL" id="MBT8799346.1"/>
    </source>
</evidence>
<feature type="transmembrane region" description="Helical" evidence="2">
    <location>
        <begin position="112"/>
        <end position="132"/>
    </location>
</feature>
<dbReference type="RefSeq" id="WP_215488579.1">
    <property type="nucleotide sequence ID" value="NZ_BAAAPJ010000002.1"/>
</dbReference>
<dbReference type="Pfam" id="PF19877">
    <property type="entry name" value="DUF6350"/>
    <property type="match status" value="1"/>
</dbReference>
<name>A0ABS5XXS2_9MICO</name>
<gene>
    <name evidence="3" type="ORF">J0P97_14905</name>
</gene>
<feature type="transmembrane region" description="Helical" evidence="2">
    <location>
        <begin position="341"/>
        <end position="361"/>
    </location>
</feature>
<dbReference type="InterPro" id="IPR045931">
    <property type="entry name" value="DUF6350"/>
</dbReference>
<feature type="transmembrane region" description="Helical" evidence="2">
    <location>
        <begin position="241"/>
        <end position="262"/>
    </location>
</feature>
<feature type="transmembrane region" description="Helical" evidence="2">
    <location>
        <begin position="381"/>
        <end position="399"/>
    </location>
</feature>
<feature type="compositionally biased region" description="Low complexity" evidence="1">
    <location>
        <begin position="438"/>
        <end position="450"/>
    </location>
</feature>
<keyword evidence="4" id="KW-1185">Reference proteome</keyword>
<organism evidence="3 4">
    <name type="scientific">Microbacterium flavum</name>
    <dbReference type="NCBI Taxonomy" id="415216"/>
    <lineage>
        <taxon>Bacteria</taxon>
        <taxon>Bacillati</taxon>
        <taxon>Actinomycetota</taxon>
        <taxon>Actinomycetes</taxon>
        <taxon>Micrococcales</taxon>
        <taxon>Microbacteriaceae</taxon>
        <taxon>Microbacterium</taxon>
    </lineage>
</organism>
<keyword evidence="2" id="KW-0472">Membrane</keyword>
<reference evidence="3 4" key="1">
    <citation type="submission" date="2021-03" db="EMBL/GenBank/DDBJ databases">
        <title>Microbacterium pauli sp. nov., isolated from microfiltered milk.</title>
        <authorList>
            <person name="Bellassi P."/>
            <person name="Fontana A."/>
            <person name="Callegari M.L."/>
            <person name="Lorenzo M."/>
            <person name="Cappa F."/>
        </authorList>
    </citation>
    <scope>NUCLEOTIDE SEQUENCE [LARGE SCALE GENOMIC DNA]</scope>
    <source>
        <strain evidence="3 4">DSM 18909</strain>
    </source>
</reference>
<dbReference type="EMBL" id="JAFLHG010000018">
    <property type="protein sequence ID" value="MBT8799346.1"/>
    <property type="molecule type" value="Genomic_DNA"/>
</dbReference>
<feature type="region of interest" description="Disordered" evidence="1">
    <location>
        <begin position="408"/>
        <end position="461"/>
    </location>
</feature>
<evidence type="ECO:0000256" key="2">
    <source>
        <dbReference type="SAM" id="Phobius"/>
    </source>
</evidence>